<dbReference type="SUPFAM" id="SSF51261">
    <property type="entry name" value="Duplicated hybrid motif"/>
    <property type="match status" value="1"/>
</dbReference>
<protein>
    <submittedName>
        <fullName evidence="5">Peptidase M23</fullName>
    </submittedName>
</protein>
<dbReference type="PANTHER" id="PTHR21666:SF270">
    <property type="entry name" value="MUREIN HYDROLASE ACTIVATOR ENVC"/>
    <property type="match status" value="1"/>
</dbReference>
<feature type="chain" id="PRO_5018208530" evidence="3">
    <location>
        <begin position="25"/>
        <end position="416"/>
    </location>
</feature>
<dbReference type="PANTHER" id="PTHR21666">
    <property type="entry name" value="PEPTIDASE-RELATED"/>
    <property type="match status" value="1"/>
</dbReference>
<dbReference type="Gene3D" id="2.70.70.10">
    <property type="entry name" value="Glucose Permease (Domain IIA)"/>
    <property type="match status" value="1"/>
</dbReference>
<proteinExistence type="predicted"/>
<feature type="coiled-coil region" evidence="1">
    <location>
        <begin position="167"/>
        <end position="198"/>
    </location>
</feature>
<dbReference type="GO" id="GO:0004222">
    <property type="term" value="F:metalloendopeptidase activity"/>
    <property type="evidence" value="ECO:0007669"/>
    <property type="project" value="TreeGrafter"/>
</dbReference>
<evidence type="ECO:0000313" key="5">
    <source>
        <dbReference type="EMBL" id="RMH89011.1"/>
    </source>
</evidence>
<dbReference type="RefSeq" id="WP_122102218.1">
    <property type="nucleotide sequence ID" value="NZ_RFLY01000017.1"/>
</dbReference>
<comment type="caution">
    <text evidence="5">The sequence shown here is derived from an EMBL/GenBank/DDBJ whole genome shotgun (WGS) entry which is preliminary data.</text>
</comment>
<sequence>MNPRLARIVLAAFALTLVIGAATAQDAGETEKKLRALRNELRQIGSERRKLEGQRGEANRAVREADESVGKSSRSLARTRAAIAGQEARLDALRRQREALQQSLAGQREVLAKLLRAAYMSGGDAPLKVMLSQDQIARGQRDLIYYGVLQRDRAGRIREIGARLAELRAVEAEIAEKREALSAAQQRQRSELAEVERQRKARAEALARVDAKYRDKASREKALGRDARALERVLAQLRAAAARAERARRAAAERARRAEAVRARGENVAGRRDGGNTARAPARVASAAPVAVGGAGWPLAGSLLAGFGGTMPDGTASTGLLIAAAAGTPVRAVAEGQVVFAEWMSGYGLLCIVDHGNGYMSLYAHNDALMKDVGATVKRGETVGSVGNSGGQGRPALYFELRRGGKPVNPSVWLRR</sequence>
<keyword evidence="6" id="KW-1185">Reference proteome</keyword>
<feature type="signal peptide" evidence="3">
    <location>
        <begin position="1"/>
        <end position="24"/>
    </location>
</feature>
<dbReference type="InterPro" id="IPR016047">
    <property type="entry name" value="M23ase_b-sheet_dom"/>
</dbReference>
<evidence type="ECO:0000259" key="4">
    <source>
        <dbReference type="Pfam" id="PF01551"/>
    </source>
</evidence>
<dbReference type="Gene3D" id="6.10.250.3150">
    <property type="match status" value="1"/>
</dbReference>
<feature type="region of interest" description="Disordered" evidence="2">
    <location>
        <begin position="47"/>
        <end position="70"/>
    </location>
</feature>
<dbReference type="EMBL" id="RFLY01000017">
    <property type="protein sequence ID" value="RMH89011.1"/>
    <property type="molecule type" value="Genomic_DNA"/>
</dbReference>
<dbReference type="Pfam" id="PF01551">
    <property type="entry name" value="Peptidase_M23"/>
    <property type="match status" value="1"/>
</dbReference>
<accession>A0A3M2HH12</accession>
<feature type="compositionally biased region" description="Basic and acidic residues" evidence="2">
    <location>
        <begin position="47"/>
        <end position="69"/>
    </location>
</feature>
<name>A0A3M2HH12_9GAMM</name>
<evidence type="ECO:0000256" key="1">
    <source>
        <dbReference type="SAM" id="Coils"/>
    </source>
</evidence>
<dbReference type="AlphaFoldDB" id="A0A3M2HH12"/>
<dbReference type="InterPro" id="IPR050570">
    <property type="entry name" value="Cell_wall_metabolism_enzyme"/>
</dbReference>
<keyword evidence="1" id="KW-0175">Coiled coil</keyword>
<dbReference type="Proteomes" id="UP000275012">
    <property type="component" value="Unassembled WGS sequence"/>
</dbReference>
<evidence type="ECO:0000313" key="6">
    <source>
        <dbReference type="Proteomes" id="UP000275012"/>
    </source>
</evidence>
<gene>
    <name evidence="5" type="ORF">EBB59_11105</name>
</gene>
<keyword evidence="3" id="KW-0732">Signal</keyword>
<dbReference type="InterPro" id="IPR011055">
    <property type="entry name" value="Dup_hybrid_motif"/>
</dbReference>
<dbReference type="FunFam" id="2.70.70.10:FF:000003">
    <property type="entry name" value="Murein hydrolase activator EnvC"/>
    <property type="match status" value="1"/>
</dbReference>
<feature type="coiled-coil region" evidence="1">
    <location>
        <begin position="227"/>
        <end position="261"/>
    </location>
</feature>
<feature type="domain" description="M23ase beta-sheet core" evidence="4">
    <location>
        <begin position="317"/>
        <end position="410"/>
    </location>
</feature>
<dbReference type="OrthoDB" id="9784703at2"/>
<evidence type="ECO:0000256" key="2">
    <source>
        <dbReference type="SAM" id="MobiDB-lite"/>
    </source>
</evidence>
<dbReference type="CDD" id="cd12797">
    <property type="entry name" value="M23_peptidase"/>
    <property type="match status" value="1"/>
</dbReference>
<organism evidence="5 6">
    <name type="scientific">Solilutibacter pythonis</name>
    <dbReference type="NCBI Taxonomy" id="2483112"/>
    <lineage>
        <taxon>Bacteria</taxon>
        <taxon>Pseudomonadati</taxon>
        <taxon>Pseudomonadota</taxon>
        <taxon>Gammaproteobacteria</taxon>
        <taxon>Lysobacterales</taxon>
        <taxon>Lysobacteraceae</taxon>
        <taxon>Solilutibacter</taxon>
    </lineage>
</organism>
<evidence type="ECO:0000256" key="3">
    <source>
        <dbReference type="SAM" id="SignalP"/>
    </source>
</evidence>
<reference evidence="5 6" key="1">
    <citation type="submission" date="2018-10" db="EMBL/GenBank/DDBJ databases">
        <title>Proposal of Lysobacter pythonis sp. nov. isolated from royal pythons (Python regius).</title>
        <authorList>
            <person name="Hans-Juergen B."/>
            <person name="Huptas C."/>
            <person name="Sandra B."/>
            <person name="Igor L."/>
            <person name="Joachim S."/>
            <person name="Siegfried S."/>
            <person name="Mareike W."/>
            <person name="Peter K."/>
        </authorList>
    </citation>
    <scope>NUCLEOTIDE SEQUENCE [LARGE SCALE GENOMIC DNA]</scope>
    <source>
        <strain evidence="5 6">4284/11</strain>
    </source>
</reference>